<dbReference type="Pfam" id="PF13377">
    <property type="entry name" value="Peripla_BP_3"/>
    <property type="match status" value="1"/>
</dbReference>
<dbReference type="InterPro" id="IPR000843">
    <property type="entry name" value="HTH_LacI"/>
</dbReference>
<dbReference type="CDD" id="cd01392">
    <property type="entry name" value="HTH_LacI"/>
    <property type="match status" value="1"/>
</dbReference>
<keyword evidence="2" id="KW-0805">Transcription regulation</keyword>
<evidence type="ECO:0000256" key="3">
    <source>
        <dbReference type="ARBA" id="ARBA00023125"/>
    </source>
</evidence>
<dbReference type="RefSeq" id="WP_024564816.1">
    <property type="nucleotide sequence ID" value="NZ_CP007547.1"/>
</dbReference>
<accession>A0A077EET6</accession>
<dbReference type="InterPro" id="IPR028082">
    <property type="entry name" value="Peripla_BP_I"/>
</dbReference>
<dbReference type="STRING" id="1338011.BD94_0215"/>
<dbReference type="GO" id="GO:0000976">
    <property type="term" value="F:transcription cis-regulatory region binding"/>
    <property type="evidence" value="ECO:0007669"/>
    <property type="project" value="TreeGrafter"/>
</dbReference>
<protein>
    <submittedName>
        <fullName evidence="6">LacI family transcriptional regulator</fullName>
    </submittedName>
</protein>
<evidence type="ECO:0000256" key="1">
    <source>
        <dbReference type="ARBA" id="ARBA00022491"/>
    </source>
</evidence>
<evidence type="ECO:0000259" key="5">
    <source>
        <dbReference type="PROSITE" id="PS50932"/>
    </source>
</evidence>
<evidence type="ECO:0000313" key="7">
    <source>
        <dbReference type="Proteomes" id="UP000028933"/>
    </source>
</evidence>
<reference evidence="6" key="2">
    <citation type="journal article" date="2015" name="Genome Biol. Evol.">
        <title>Complete Genome Sequence and Transcriptomic Analysis of the Novel Pathogen Elizabethkingia anophelis in Response to Oxidative Stress.</title>
        <authorList>
            <person name="Li Y."/>
            <person name="Liu Y."/>
            <person name="Chew S.C."/>
            <person name="Tay M."/>
            <person name="Salido M.M."/>
            <person name="Teo J."/>
            <person name="Lauro F.M."/>
            <person name="Givskov M."/>
            <person name="Yang L."/>
        </authorList>
    </citation>
    <scope>NUCLEOTIDE SEQUENCE</scope>
    <source>
        <strain evidence="6">NUHP1</strain>
    </source>
</reference>
<proteinExistence type="predicted"/>
<dbReference type="Gene3D" id="1.10.260.40">
    <property type="entry name" value="lambda repressor-like DNA-binding domains"/>
    <property type="match status" value="1"/>
</dbReference>
<dbReference type="InterPro" id="IPR046335">
    <property type="entry name" value="LacI/GalR-like_sensor"/>
</dbReference>
<sequence length="345" mass="38473">MSKVTIRDIAKALSVSVSTVSKALSDSYEISAATKKKIIEYAEKHNYHPNRLAKNLKFGKTNTIGVIVCDISNTFISQVLDGIQSNFMDKGFDTLIMQSHHDETTERQCIESLINKGVDGILISPLTETSNFDLLKKLQPNYPIVLFDRIQSSLNTHKVGANNVGGSFKATQHLLRIGKKNILIILADKLGVSDLRLEGYKNALKQYNIPYIEENVLFVDLKNINQHDEKIKEFISEKLKSKNPPDAVICGSETISTRSLGIFMEAGIKVPKDIAVLGFANTTFAFSLNPPLSTIVQPAYEIGKIATEKMIELLNKPTKDYKTIELETQLVIRKSCGYFPENFNS</sequence>
<dbReference type="GO" id="GO:0003700">
    <property type="term" value="F:DNA-binding transcription factor activity"/>
    <property type="evidence" value="ECO:0007669"/>
    <property type="project" value="TreeGrafter"/>
</dbReference>
<keyword evidence="1" id="KW-0678">Repressor</keyword>
<dbReference type="SUPFAM" id="SSF53822">
    <property type="entry name" value="Periplasmic binding protein-like I"/>
    <property type="match status" value="1"/>
</dbReference>
<dbReference type="PANTHER" id="PTHR30146">
    <property type="entry name" value="LACI-RELATED TRANSCRIPTIONAL REPRESSOR"/>
    <property type="match status" value="1"/>
</dbReference>
<dbReference type="PANTHER" id="PTHR30146:SF148">
    <property type="entry name" value="HTH-TYPE TRANSCRIPTIONAL REPRESSOR PURR-RELATED"/>
    <property type="match status" value="1"/>
</dbReference>
<dbReference type="KEGG" id="eao:BD94_0215"/>
<reference evidence="6" key="1">
    <citation type="journal article" date="2013" name="Lancet">
        <title>First case of E anophelis outbreak in an intensive-care unit.</title>
        <authorList>
            <person name="Teo J."/>
            <person name="Tan S.Y."/>
            <person name="Tay M."/>
            <person name="Ding Y."/>
            <person name="Kjelleberg S."/>
            <person name="Givskov M."/>
            <person name="Lin R.T."/>
            <person name="Yang L."/>
        </authorList>
    </citation>
    <scope>NUCLEOTIDE SEQUENCE [LARGE SCALE GENOMIC DNA]</scope>
    <source>
        <strain evidence="6">NUHP1</strain>
    </source>
</reference>
<dbReference type="Gene3D" id="3.40.50.2300">
    <property type="match status" value="2"/>
</dbReference>
<gene>
    <name evidence="6" type="ORF">BD94_0215</name>
</gene>
<evidence type="ECO:0000313" key="6">
    <source>
        <dbReference type="EMBL" id="AIL43990.1"/>
    </source>
</evidence>
<dbReference type="Proteomes" id="UP000028933">
    <property type="component" value="Chromosome"/>
</dbReference>
<dbReference type="eggNOG" id="COG1609">
    <property type="taxonomic scope" value="Bacteria"/>
</dbReference>
<name>A0A077EET6_9FLAO</name>
<keyword evidence="4" id="KW-0804">Transcription</keyword>
<evidence type="ECO:0000256" key="2">
    <source>
        <dbReference type="ARBA" id="ARBA00023015"/>
    </source>
</evidence>
<dbReference type="SMART" id="SM00354">
    <property type="entry name" value="HTH_LACI"/>
    <property type="match status" value="1"/>
</dbReference>
<evidence type="ECO:0000256" key="4">
    <source>
        <dbReference type="ARBA" id="ARBA00023163"/>
    </source>
</evidence>
<dbReference type="InterPro" id="IPR010982">
    <property type="entry name" value="Lambda_DNA-bd_dom_sf"/>
</dbReference>
<keyword evidence="3" id="KW-0238">DNA-binding</keyword>
<dbReference type="EMBL" id="CP007547">
    <property type="protein sequence ID" value="AIL43990.1"/>
    <property type="molecule type" value="Genomic_DNA"/>
</dbReference>
<dbReference type="SUPFAM" id="SSF47413">
    <property type="entry name" value="lambda repressor-like DNA-binding domains"/>
    <property type="match status" value="1"/>
</dbReference>
<dbReference type="HOGENOM" id="CLU_037628_6_1_10"/>
<dbReference type="Pfam" id="PF00356">
    <property type="entry name" value="LacI"/>
    <property type="match status" value="1"/>
</dbReference>
<dbReference type="PROSITE" id="PS50932">
    <property type="entry name" value="HTH_LACI_2"/>
    <property type="match status" value="1"/>
</dbReference>
<dbReference type="CDD" id="cd06267">
    <property type="entry name" value="PBP1_LacI_sugar_binding-like"/>
    <property type="match status" value="1"/>
</dbReference>
<feature type="domain" description="HTH lacI-type" evidence="5">
    <location>
        <begin position="4"/>
        <end position="58"/>
    </location>
</feature>
<organism evidence="6 7">
    <name type="scientific">Elizabethkingia anophelis NUHP1</name>
    <dbReference type="NCBI Taxonomy" id="1338011"/>
    <lineage>
        <taxon>Bacteria</taxon>
        <taxon>Pseudomonadati</taxon>
        <taxon>Bacteroidota</taxon>
        <taxon>Flavobacteriia</taxon>
        <taxon>Flavobacteriales</taxon>
        <taxon>Weeksellaceae</taxon>
        <taxon>Elizabethkingia</taxon>
    </lineage>
</organism>
<dbReference type="AlphaFoldDB" id="A0A077EET6"/>